<evidence type="ECO:0000313" key="2">
    <source>
        <dbReference type="Proteomes" id="UP000315133"/>
    </source>
</evidence>
<organism evidence="1 2">
    <name type="scientific">Ornithinimicrobium humiphilum</name>
    <dbReference type="NCBI Taxonomy" id="125288"/>
    <lineage>
        <taxon>Bacteria</taxon>
        <taxon>Bacillati</taxon>
        <taxon>Actinomycetota</taxon>
        <taxon>Actinomycetes</taxon>
        <taxon>Micrococcales</taxon>
        <taxon>Ornithinimicrobiaceae</taxon>
        <taxon>Ornithinimicrobium</taxon>
    </lineage>
</organism>
<dbReference type="AlphaFoldDB" id="A0A543KQJ8"/>
<sequence length="134" mass="13783">MTVETAFLLVLLVVPLFYLVATLGRAQAGAYAVSAAAREAGRTFVTSPDVESAAGRAVAAADLVFTAHGFEKGEGTVSVACDGGCLESGSRVVVSSEIVVPLPLIPDFMQGSVPTSVALTSRHVEAVDAFREGR</sequence>
<evidence type="ECO:0008006" key="3">
    <source>
        <dbReference type="Google" id="ProtNLM"/>
    </source>
</evidence>
<proteinExistence type="predicted"/>
<keyword evidence="2" id="KW-1185">Reference proteome</keyword>
<reference evidence="1 2" key="1">
    <citation type="submission" date="2019-06" db="EMBL/GenBank/DDBJ databases">
        <title>Sequencing the genomes of 1000 actinobacteria strains.</title>
        <authorList>
            <person name="Klenk H.-P."/>
        </authorList>
    </citation>
    <scope>NUCLEOTIDE SEQUENCE [LARGE SCALE GENOMIC DNA]</scope>
    <source>
        <strain evidence="1 2">DSM 12362</strain>
    </source>
</reference>
<name>A0A543KQJ8_9MICO</name>
<gene>
    <name evidence="1" type="ORF">FB476_2269</name>
</gene>
<comment type="caution">
    <text evidence="1">The sequence shown here is derived from an EMBL/GenBank/DDBJ whole genome shotgun (WGS) entry which is preliminary data.</text>
</comment>
<dbReference type="RefSeq" id="WP_238329677.1">
    <property type="nucleotide sequence ID" value="NZ_BAAAIL010000002.1"/>
</dbReference>
<evidence type="ECO:0000313" key="1">
    <source>
        <dbReference type="EMBL" id="TQM97359.1"/>
    </source>
</evidence>
<accession>A0A543KQJ8</accession>
<protein>
    <recommendedName>
        <fullName evidence="3">TadE-like protein</fullName>
    </recommendedName>
</protein>
<dbReference type="Proteomes" id="UP000315133">
    <property type="component" value="Unassembled WGS sequence"/>
</dbReference>
<dbReference type="EMBL" id="VFPU01000001">
    <property type="protein sequence ID" value="TQM97359.1"/>
    <property type="molecule type" value="Genomic_DNA"/>
</dbReference>